<dbReference type="CDD" id="cd04301">
    <property type="entry name" value="NAT_SF"/>
    <property type="match status" value="1"/>
</dbReference>
<dbReference type="PANTHER" id="PTHR10908:SF0">
    <property type="entry name" value="SEROTONIN N-ACETYLTRANSFERASE"/>
    <property type="match status" value="1"/>
</dbReference>
<organism evidence="4">
    <name type="scientific">Tetraselmis chuii</name>
    <dbReference type="NCBI Taxonomy" id="63592"/>
    <lineage>
        <taxon>Eukaryota</taxon>
        <taxon>Viridiplantae</taxon>
        <taxon>Chlorophyta</taxon>
        <taxon>core chlorophytes</taxon>
        <taxon>Chlorodendrophyceae</taxon>
        <taxon>Chlorodendrales</taxon>
        <taxon>Chlorodendraceae</taxon>
        <taxon>Tetraselmis</taxon>
    </lineage>
</organism>
<evidence type="ECO:0000259" key="3">
    <source>
        <dbReference type="PROSITE" id="PS51186"/>
    </source>
</evidence>
<dbReference type="SUPFAM" id="SSF55729">
    <property type="entry name" value="Acyl-CoA N-acyltransferases (Nat)"/>
    <property type="match status" value="1"/>
</dbReference>
<dbReference type="Pfam" id="PF13673">
    <property type="entry name" value="Acetyltransf_10"/>
    <property type="match status" value="1"/>
</dbReference>
<proteinExistence type="predicted"/>
<dbReference type="InterPro" id="IPR016181">
    <property type="entry name" value="Acyl_CoA_acyltransferase"/>
</dbReference>
<protein>
    <recommendedName>
        <fullName evidence="3">N-acetyltransferase domain-containing protein</fullName>
    </recommendedName>
</protein>
<name>A0A7S1X173_9CHLO</name>
<dbReference type="InterPro" id="IPR000182">
    <property type="entry name" value="GNAT_dom"/>
</dbReference>
<dbReference type="PANTHER" id="PTHR10908">
    <property type="entry name" value="SEROTONIN N-ACETYLTRANSFERASE"/>
    <property type="match status" value="1"/>
</dbReference>
<gene>
    <name evidence="4" type="ORF">TCHU04912_LOCUS4383</name>
</gene>
<dbReference type="PROSITE" id="PS51186">
    <property type="entry name" value="GNAT"/>
    <property type="match status" value="1"/>
</dbReference>
<evidence type="ECO:0000256" key="2">
    <source>
        <dbReference type="ARBA" id="ARBA00023315"/>
    </source>
</evidence>
<evidence type="ECO:0000313" key="4">
    <source>
        <dbReference type="EMBL" id="CAD9202150.1"/>
    </source>
</evidence>
<dbReference type="Gene3D" id="3.40.630.30">
    <property type="match status" value="1"/>
</dbReference>
<dbReference type="EMBL" id="HBGG01008697">
    <property type="protein sequence ID" value="CAD9202150.1"/>
    <property type="molecule type" value="Transcribed_RNA"/>
</dbReference>
<reference evidence="4" key="1">
    <citation type="submission" date="2021-01" db="EMBL/GenBank/DDBJ databases">
        <authorList>
            <person name="Corre E."/>
            <person name="Pelletier E."/>
            <person name="Niang G."/>
            <person name="Scheremetjew M."/>
            <person name="Finn R."/>
            <person name="Kale V."/>
            <person name="Holt S."/>
            <person name="Cochrane G."/>
            <person name="Meng A."/>
            <person name="Brown T."/>
            <person name="Cohen L."/>
        </authorList>
    </citation>
    <scope>NUCLEOTIDE SEQUENCE</scope>
    <source>
        <strain evidence="4">PLY429</strain>
    </source>
</reference>
<sequence>MLAYRPVSQVTDLIFFRPATTGDLDRITTLEIASYPADEAADRAKMKYRLEKAGGLFLLAVSAHSDAIIGYTCSTASTQEQLQEESMSLHEPGGSTVCIHSVCVAQEERRKGVATRMLKSYIQWVQQTCPEVTNMQLICKEHMKKLYAGVGFQLVGPSKVVHGVDPWLDMKLTF</sequence>
<dbReference type="GO" id="GO:0008080">
    <property type="term" value="F:N-acetyltransferase activity"/>
    <property type="evidence" value="ECO:0007669"/>
    <property type="project" value="UniProtKB-ARBA"/>
</dbReference>
<keyword evidence="2" id="KW-0012">Acyltransferase</keyword>
<dbReference type="InterPro" id="IPR051635">
    <property type="entry name" value="SNAT-like"/>
</dbReference>
<dbReference type="AlphaFoldDB" id="A0A7S1X173"/>
<feature type="domain" description="N-acetyltransferase" evidence="3">
    <location>
        <begin position="14"/>
        <end position="174"/>
    </location>
</feature>
<keyword evidence="1" id="KW-0808">Transferase</keyword>
<accession>A0A7S1X173</accession>
<evidence type="ECO:0000256" key="1">
    <source>
        <dbReference type="ARBA" id="ARBA00022679"/>
    </source>
</evidence>